<dbReference type="InterPro" id="IPR036866">
    <property type="entry name" value="RibonucZ/Hydroxyglut_hydro"/>
</dbReference>
<dbReference type="KEGG" id="ceu:A7L45_15405"/>
<proteinExistence type="predicted"/>
<dbReference type="AlphaFoldDB" id="A0A1J0GKF5"/>
<dbReference type="SMART" id="SM00849">
    <property type="entry name" value="Lactamase_B"/>
    <property type="match status" value="1"/>
</dbReference>
<dbReference type="GO" id="GO:0016787">
    <property type="term" value="F:hydrolase activity"/>
    <property type="evidence" value="ECO:0007669"/>
    <property type="project" value="UniProtKB-KW"/>
</dbReference>
<accession>A0A1J0GKF5</accession>
<keyword evidence="1" id="KW-0378">Hydrolase</keyword>
<evidence type="ECO:0000259" key="2">
    <source>
        <dbReference type="SMART" id="SM00849"/>
    </source>
</evidence>
<name>A0A1J0GKF5_9CLOT</name>
<dbReference type="InterPro" id="IPR050114">
    <property type="entry name" value="UPF0173_UPF0282_UlaG_hydrolase"/>
</dbReference>
<keyword evidence="4" id="KW-1185">Reference proteome</keyword>
<dbReference type="Proteomes" id="UP000182569">
    <property type="component" value="Chromosome"/>
</dbReference>
<reference evidence="4" key="1">
    <citation type="journal article" date="2016" name="Front. Microbiol.">
        <title>Complete Genome Sequence of Clostridium estertheticum DSM 8809, a Microbe Identified in Spoiled Vacuum Packed Beef.</title>
        <authorList>
            <person name="Yu Z."/>
            <person name="Gunn L."/>
            <person name="Brennan E."/>
            <person name="Reid R."/>
            <person name="Wall P.G."/>
            <person name="Gaora O.P."/>
            <person name="Hurley D."/>
            <person name="Bolton D."/>
            <person name="Fanning S."/>
        </authorList>
    </citation>
    <scope>NUCLEOTIDE SEQUENCE [LARGE SCALE GENOMIC DNA]</scope>
    <source>
        <strain evidence="4">DSM 8809</strain>
    </source>
</reference>
<dbReference type="Gene3D" id="3.60.15.10">
    <property type="entry name" value="Ribonuclease Z/Hydroxyacylglutathione hydrolase-like"/>
    <property type="match status" value="1"/>
</dbReference>
<evidence type="ECO:0000256" key="1">
    <source>
        <dbReference type="ARBA" id="ARBA00022801"/>
    </source>
</evidence>
<feature type="domain" description="Metallo-beta-lactamase" evidence="2">
    <location>
        <begin position="7"/>
        <end position="220"/>
    </location>
</feature>
<dbReference type="OrthoDB" id="9805728at2"/>
<protein>
    <recommendedName>
        <fullName evidence="2">Metallo-beta-lactamase domain-containing protein</fullName>
    </recommendedName>
</protein>
<organism evidence="3 4">
    <name type="scientific">Clostridium estertheticum subsp. estertheticum</name>
    <dbReference type="NCBI Taxonomy" id="1552"/>
    <lineage>
        <taxon>Bacteria</taxon>
        <taxon>Bacillati</taxon>
        <taxon>Bacillota</taxon>
        <taxon>Clostridia</taxon>
        <taxon>Eubacteriales</taxon>
        <taxon>Clostridiaceae</taxon>
        <taxon>Clostridium</taxon>
    </lineage>
</organism>
<dbReference type="SUPFAM" id="SSF56281">
    <property type="entry name" value="Metallo-hydrolase/oxidoreductase"/>
    <property type="match status" value="1"/>
</dbReference>
<dbReference type="STRING" id="1552.A7L45_15405"/>
<evidence type="ECO:0000313" key="3">
    <source>
        <dbReference type="EMBL" id="APC41366.1"/>
    </source>
</evidence>
<dbReference type="EMBL" id="CP015756">
    <property type="protein sequence ID" value="APC41366.1"/>
    <property type="molecule type" value="Genomic_DNA"/>
</dbReference>
<sequence>MNIKQIRNATIIIEYAGKKFLIDPILADKGSYPPFGPRLGLPDAPRQDQNNPLVNLPISINEVINVNAVIITHLHPDHFDDAAKEILPKDMKMFVQDEIDAKELKDAGFKNIEVLTEDTSFEDIKLTKTKGQHGSGEMLKSAGNVCGIVFEHSTEKTLYVAGDTIWYDGVKEEIDTHKPEVIVLNAGRNKFIDYDPVIMGKEDVYEVHRTAPNAKIIASHMEAINHWTLSREELKNFVNEKGISSNVLIPDDGEDYTF</sequence>
<dbReference type="PANTHER" id="PTHR43546:SF9">
    <property type="entry name" value="L-ASCORBATE-6-PHOSPHATE LACTONASE ULAG-RELATED"/>
    <property type="match status" value="1"/>
</dbReference>
<dbReference type="PANTHER" id="PTHR43546">
    <property type="entry name" value="UPF0173 METAL-DEPENDENT HYDROLASE MJ1163-RELATED"/>
    <property type="match status" value="1"/>
</dbReference>
<dbReference type="Pfam" id="PF12706">
    <property type="entry name" value="Lactamase_B_2"/>
    <property type="match status" value="1"/>
</dbReference>
<gene>
    <name evidence="3" type="ORF">A7L45_15405</name>
</gene>
<dbReference type="RefSeq" id="WP_071613662.1">
    <property type="nucleotide sequence ID" value="NZ_CP015756.1"/>
</dbReference>
<dbReference type="InterPro" id="IPR001279">
    <property type="entry name" value="Metallo-B-lactamas"/>
</dbReference>
<evidence type="ECO:0000313" key="4">
    <source>
        <dbReference type="Proteomes" id="UP000182569"/>
    </source>
</evidence>